<gene>
    <name evidence="4" type="ORF">GCM10022403_072690</name>
</gene>
<comment type="caution">
    <text evidence="4">The sequence shown here is derived from an EMBL/GenBank/DDBJ whole genome shotgun (WGS) entry which is preliminary data.</text>
</comment>
<dbReference type="RefSeq" id="WP_275776245.1">
    <property type="nucleotide sequence ID" value="NZ_BAABDE010000028.1"/>
</dbReference>
<dbReference type="SUPFAM" id="SSF53756">
    <property type="entry name" value="UDP-Glycosyltransferase/glycogen phosphorylase"/>
    <property type="match status" value="1"/>
</dbReference>
<evidence type="ECO:0000256" key="1">
    <source>
        <dbReference type="ARBA" id="ARBA00022676"/>
    </source>
</evidence>
<keyword evidence="2" id="KW-0808">Transferase</keyword>
<organism evidence="4 5">
    <name type="scientific">Streptomyces coacervatus</name>
    <dbReference type="NCBI Taxonomy" id="647381"/>
    <lineage>
        <taxon>Bacteria</taxon>
        <taxon>Bacillati</taxon>
        <taxon>Actinomycetota</taxon>
        <taxon>Actinomycetes</taxon>
        <taxon>Kitasatosporales</taxon>
        <taxon>Streptomycetaceae</taxon>
        <taxon>Streptomyces</taxon>
    </lineage>
</organism>
<protein>
    <submittedName>
        <fullName evidence="4">Glycosyltransferase</fullName>
    </submittedName>
</protein>
<evidence type="ECO:0000313" key="5">
    <source>
        <dbReference type="Proteomes" id="UP001501009"/>
    </source>
</evidence>
<dbReference type="EMBL" id="BAABDE010000028">
    <property type="protein sequence ID" value="GAA3828849.1"/>
    <property type="molecule type" value="Genomic_DNA"/>
</dbReference>
<dbReference type="Pfam" id="PF13692">
    <property type="entry name" value="Glyco_trans_1_4"/>
    <property type="match status" value="1"/>
</dbReference>
<feature type="domain" description="Glycosyltransferase subfamily 4-like N-terminal" evidence="3">
    <location>
        <begin position="15"/>
        <end position="172"/>
    </location>
</feature>
<dbReference type="PANTHER" id="PTHR45947">
    <property type="entry name" value="SULFOQUINOVOSYL TRANSFERASE SQD2"/>
    <property type="match status" value="1"/>
</dbReference>
<dbReference type="InterPro" id="IPR028098">
    <property type="entry name" value="Glyco_trans_4-like_N"/>
</dbReference>
<reference evidence="5" key="1">
    <citation type="journal article" date="2019" name="Int. J. Syst. Evol. Microbiol.">
        <title>The Global Catalogue of Microorganisms (GCM) 10K type strain sequencing project: providing services to taxonomists for standard genome sequencing and annotation.</title>
        <authorList>
            <consortium name="The Broad Institute Genomics Platform"/>
            <consortium name="The Broad Institute Genome Sequencing Center for Infectious Disease"/>
            <person name="Wu L."/>
            <person name="Ma J."/>
        </authorList>
    </citation>
    <scope>NUCLEOTIDE SEQUENCE [LARGE SCALE GENOMIC DNA]</scope>
    <source>
        <strain evidence="5">JCM 17138</strain>
    </source>
</reference>
<sequence length="392" mass="41712">MRRTILHLAQSSEAGVARVVTDLAAGQCARGDRVIVACPAAGTLSWTAAQRGAEVVPWDAVRSPGAALPREVAGVRRIVDLVRPDVVHLHSAKAGLAGRLAILGLLPTVYQPHAWSFDAVSAVLRTATVQWERAGARWAHQVVCVSDGERAHGVAAGIRSRYAVVRNGVDLDWCSPPEAGSRAAARYRLGVSGAGPLAVCVARLCRQKGQDVLLDAWAQIEERLPQARLVLVGGGPDRSVLAARAPSTVGFAGTVVDPRDWYLAADLVVLASRWEAGMALAPLEAMACSRPVVVTDVPGAREFLPARHVPFAVVALDDPGALASAVVRLLADPAAGRALGEEAQAHVRRHHDVRRVVERMYTVYDEARRVWAAGVHGRNRTTAGARDAQMRS</sequence>
<name>A0ABP7IWQ2_9ACTN</name>
<dbReference type="Pfam" id="PF13439">
    <property type="entry name" value="Glyco_transf_4"/>
    <property type="match status" value="1"/>
</dbReference>
<keyword evidence="5" id="KW-1185">Reference proteome</keyword>
<evidence type="ECO:0000256" key="2">
    <source>
        <dbReference type="ARBA" id="ARBA00022679"/>
    </source>
</evidence>
<dbReference type="Proteomes" id="UP001501009">
    <property type="component" value="Unassembled WGS sequence"/>
</dbReference>
<dbReference type="InterPro" id="IPR050194">
    <property type="entry name" value="Glycosyltransferase_grp1"/>
</dbReference>
<dbReference type="Gene3D" id="3.40.50.2000">
    <property type="entry name" value="Glycogen Phosphorylase B"/>
    <property type="match status" value="2"/>
</dbReference>
<evidence type="ECO:0000313" key="4">
    <source>
        <dbReference type="EMBL" id="GAA3828849.1"/>
    </source>
</evidence>
<evidence type="ECO:0000259" key="3">
    <source>
        <dbReference type="Pfam" id="PF13439"/>
    </source>
</evidence>
<dbReference type="PANTHER" id="PTHR45947:SF3">
    <property type="entry name" value="SULFOQUINOVOSYL TRANSFERASE SQD2"/>
    <property type="match status" value="1"/>
</dbReference>
<accession>A0ABP7IWQ2</accession>
<proteinExistence type="predicted"/>
<keyword evidence="1" id="KW-0328">Glycosyltransferase</keyword>